<evidence type="ECO:0000313" key="13">
    <source>
        <dbReference type="EMBL" id="KUL32597.1"/>
    </source>
</evidence>
<feature type="domain" description="Histidine kinase" evidence="11">
    <location>
        <begin position="370"/>
        <end position="584"/>
    </location>
</feature>
<evidence type="ECO:0000256" key="5">
    <source>
        <dbReference type="ARBA" id="ARBA00022679"/>
    </source>
</evidence>
<dbReference type="Gene3D" id="6.10.340.10">
    <property type="match status" value="1"/>
</dbReference>
<keyword evidence="10" id="KW-0472">Membrane</keyword>
<evidence type="ECO:0000256" key="7">
    <source>
        <dbReference type="ARBA" id="ARBA00022777"/>
    </source>
</evidence>
<dbReference type="Pfam" id="PF00672">
    <property type="entry name" value="HAMP"/>
    <property type="match status" value="1"/>
</dbReference>
<keyword evidence="14" id="KW-1185">Reference proteome</keyword>
<dbReference type="AlphaFoldDB" id="A0A101JT88"/>
<comment type="caution">
    <text evidence="13">The sequence shown here is derived from an EMBL/GenBank/DDBJ whole genome shotgun (WGS) entry which is preliminary data.</text>
</comment>
<evidence type="ECO:0000256" key="2">
    <source>
        <dbReference type="ARBA" id="ARBA00004236"/>
    </source>
</evidence>
<protein>
    <recommendedName>
        <fullName evidence="3">histidine kinase</fullName>
        <ecNumber evidence="3">2.7.13.3</ecNumber>
    </recommendedName>
</protein>
<dbReference type="SUPFAM" id="SSF158472">
    <property type="entry name" value="HAMP domain-like"/>
    <property type="match status" value="1"/>
</dbReference>
<evidence type="ECO:0000256" key="3">
    <source>
        <dbReference type="ARBA" id="ARBA00012438"/>
    </source>
</evidence>
<comment type="catalytic activity">
    <reaction evidence="1">
        <text>ATP + protein L-histidine = ADP + protein N-phospho-L-histidine.</text>
        <dbReference type="EC" id="2.7.13.3"/>
    </reaction>
</comment>
<keyword evidence="5" id="KW-0808">Transferase</keyword>
<dbReference type="SMART" id="SM00387">
    <property type="entry name" value="HATPase_c"/>
    <property type="match status" value="1"/>
</dbReference>
<evidence type="ECO:0000256" key="10">
    <source>
        <dbReference type="SAM" id="Phobius"/>
    </source>
</evidence>
<dbReference type="Pfam" id="PF00512">
    <property type="entry name" value="HisKA"/>
    <property type="match status" value="1"/>
</dbReference>
<dbReference type="InterPro" id="IPR004358">
    <property type="entry name" value="Sig_transdc_His_kin-like_C"/>
</dbReference>
<keyword evidence="6 10" id="KW-0812">Transmembrane</keyword>
<keyword evidence="9" id="KW-0902">Two-component regulatory system</keyword>
<evidence type="ECO:0000259" key="11">
    <source>
        <dbReference type="PROSITE" id="PS50109"/>
    </source>
</evidence>
<dbReference type="CDD" id="cd00075">
    <property type="entry name" value="HATPase"/>
    <property type="match status" value="1"/>
</dbReference>
<accession>A0A101JT88</accession>
<dbReference type="InterPro" id="IPR050736">
    <property type="entry name" value="Sensor_HK_Regulatory"/>
</dbReference>
<dbReference type="SUPFAM" id="SSF47384">
    <property type="entry name" value="Homodimeric domain of signal transducing histidine kinase"/>
    <property type="match status" value="1"/>
</dbReference>
<evidence type="ECO:0000256" key="9">
    <source>
        <dbReference type="ARBA" id="ARBA00023012"/>
    </source>
</evidence>
<dbReference type="InterPro" id="IPR003660">
    <property type="entry name" value="HAMP_dom"/>
</dbReference>
<feature type="transmembrane region" description="Helical" evidence="10">
    <location>
        <begin position="290"/>
        <end position="311"/>
    </location>
</feature>
<evidence type="ECO:0000313" key="14">
    <source>
        <dbReference type="Proteomes" id="UP000053244"/>
    </source>
</evidence>
<dbReference type="GO" id="GO:0005886">
    <property type="term" value="C:plasma membrane"/>
    <property type="evidence" value="ECO:0007669"/>
    <property type="project" value="UniProtKB-SubCell"/>
</dbReference>
<dbReference type="InterPro" id="IPR003661">
    <property type="entry name" value="HisK_dim/P_dom"/>
</dbReference>
<dbReference type="Gene3D" id="1.10.287.130">
    <property type="match status" value="1"/>
</dbReference>
<organism evidence="13 14">
    <name type="scientific">Actinoplanes awajinensis subsp. mycoplanecinus</name>
    <dbReference type="NCBI Taxonomy" id="135947"/>
    <lineage>
        <taxon>Bacteria</taxon>
        <taxon>Bacillati</taxon>
        <taxon>Actinomycetota</taxon>
        <taxon>Actinomycetes</taxon>
        <taxon>Micromonosporales</taxon>
        <taxon>Micromonosporaceae</taxon>
        <taxon>Actinoplanes</taxon>
    </lineage>
</organism>
<gene>
    <name evidence="13" type="ORF">ADL15_18930</name>
</gene>
<proteinExistence type="predicted"/>
<dbReference type="PANTHER" id="PTHR43711:SF1">
    <property type="entry name" value="HISTIDINE KINASE 1"/>
    <property type="match status" value="1"/>
</dbReference>
<dbReference type="SUPFAM" id="SSF55874">
    <property type="entry name" value="ATPase domain of HSP90 chaperone/DNA topoisomerase II/histidine kinase"/>
    <property type="match status" value="1"/>
</dbReference>
<keyword evidence="8 10" id="KW-1133">Transmembrane helix</keyword>
<dbReference type="OrthoDB" id="9786919at2"/>
<reference evidence="13 14" key="1">
    <citation type="submission" date="2015-10" db="EMBL/GenBank/DDBJ databases">
        <authorList>
            <person name="Gilbert D.G."/>
        </authorList>
    </citation>
    <scope>NUCLEOTIDE SEQUENCE [LARGE SCALE GENOMIC DNA]</scope>
    <source>
        <strain evidence="13 14">NRRL B-16712</strain>
    </source>
</reference>
<dbReference type="PROSITE" id="PS50885">
    <property type="entry name" value="HAMP"/>
    <property type="match status" value="1"/>
</dbReference>
<dbReference type="RefSeq" id="WP_067692550.1">
    <property type="nucleotide sequence ID" value="NZ_LLZH01000167.1"/>
</dbReference>
<dbReference type="Pfam" id="PF02518">
    <property type="entry name" value="HATPase_c"/>
    <property type="match status" value="1"/>
</dbReference>
<dbReference type="InterPro" id="IPR003594">
    <property type="entry name" value="HATPase_dom"/>
</dbReference>
<dbReference type="PROSITE" id="PS50109">
    <property type="entry name" value="HIS_KIN"/>
    <property type="match status" value="1"/>
</dbReference>
<dbReference type="InterPro" id="IPR036890">
    <property type="entry name" value="HATPase_C_sf"/>
</dbReference>
<dbReference type="CDD" id="cd06225">
    <property type="entry name" value="HAMP"/>
    <property type="match status" value="1"/>
</dbReference>
<dbReference type="EMBL" id="LLZH01000167">
    <property type="protein sequence ID" value="KUL32597.1"/>
    <property type="molecule type" value="Genomic_DNA"/>
</dbReference>
<keyword evidence="7" id="KW-0418">Kinase</keyword>
<evidence type="ECO:0000256" key="6">
    <source>
        <dbReference type="ARBA" id="ARBA00022692"/>
    </source>
</evidence>
<dbReference type="EC" id="2.7.13.3" evidence="3"/>
<feature type="domain" description="HAMP" evidence="12">
    <location>
        <begin position="313"/>
        <end position="362"/>
    </location>
</feature>
<evidence type="ECO:0000256" key="8">
    <source>
        <dbReference type="ARBA" id="ARBA00022989"/>
    </source>
</evidence>
<sequence>MTRVPPHRSLVLRLLVTSAAIAIAAVLATSWLSARSTSQTIRQEIGQSLSDDKSVYDELLTYGATHHDWSGVQPLVADRARALGRRITLMTENREVILDSAAGPSLELARPSALVDPLSVDLSLTGGTERIDPRIVGPYRLTPADQKRIHRQLDEALECVRSFGSEAIITPGPHGRPRLSLTRVVKQPYLCSLIPGVTRSERGPLEALRKLVAACADDTAVTITPDLVVTVLDPAKGVPIPDRTDRAAQCLNNARHTQLQSYVAPPALLFVTGPGDPAAPPVSPFSRRNLVRLGTTTTVVLILAVLLTVVVGGRMVRPLRTLTEAARRPGGYRRAPVTGKDEIGLLAAALNEMAEHREHSENQRKAMVNDVAHELRNPLANIRSWLEAAQDGLATIDGPTLTLLYDETVHLQHIVDDLRDLAAADAGSLRMHPEPMHLDDAIEQVLEVHHPSAATAGVSLALSFDGEPLVVADPVRLRQLVGNLLSNAIRHSSRGGTVTVRASADAGRLTIAVADTGDGIAEPDLPKVFDRFWRADRSRARSTGGSGLGLSIARKIAEAHGGNITVASTLGAGTTFTAVVTEQPSPVT</sequence>
<evidence type="ECO:0000256" key="1">
    <source>
        <dbReference type="ARBA" id="ARBA00000085"/>
    </source>
</evidence>
<dbReference type="Proteomes" id="UP000053244">
    <property type="component" value="Unassembled WGS sequence"/>
</dbReference>
<dbReference type="FunFam" id="3.30.565.10:FF:000006">
    <property type="entry name" value="Sensor histidine kinase WalK"/>
    <property type="match status" value="1"/>
</dbReference>
<dbReference type="CDD" id="cd00082">
    <property type="entry name" value="HisKA"/>
    <property type="match status" value="1"/>
</dbReference>
<evidence type="ECO:0000259" key="12">
    <source>
        <dbReference type="PROSITE" id="PS50885"/>
    </source>
</evidence>
<dbReference type="SMART" id="SM00304">
    <property type="entry name" value="HAMP"/>
    <property type="match status" value="1"/>
</dbReference>
<keyword evidence="4" id="KW-0597">Phosphoprotein</keyword>
<dbReference type="Gene3D" id="3.30.565.10">
    <property type="entry name" value="Histidine kinase-like ATPase, C-terminal domain"/>
    <property type="match status" value="1"/>
</dbReference>
<dbReference type="GO" id="GO:0000155">
    <property type="term" value="F:phosphorelay sensor kinase activity"/>
    <property type="evidence" value="ECO:0007669"/>
    <property type="project" value="InterPro"/>
</dbReference>
<dbReference type="InterPro" id="IPR036097">
    <property type="entry name" value="HisK_dim/P_sf"/>
</dbReference>
<name>A0A101JT88_9ACTN</name>
<comment type="subcellular location">
    <subcellularLocation>
        <location evidence="2">Cell membrane</location>
    </subcellularLocation>
</comment>
<dbReference type="SMART" id="SM00388">
    <property type="entry name" value="HisKA"/>
    <property type="match status" value="1"/>
</dbReference>
<evidence type="ECO:0000256" key="4">
    <source>
        <dbReference type="ARBA" id="ARBA00022553"/>
    </source>
</evidence>
<dbReference type="PRINTS" id="PR00344">
    <property type="entry name" value="BCTRLSENSOR"/>
</dbReference>
<dbReference type="InterPro" id="IPR005467">
    <property type="entry name" value="His_kinase_dom"/>
</dbReference>
<dbReference type="PANTHER" id="PTHR43711">
    <property type="entry name" value="TWO-COMPONENT HISTIDINE KINASE"/>
    <property type="match status" value="1"/>
</dbReference>